<sequence length="35" mass="3975">MRGRGGLRPRLDRHLLRRDSRQISASTAWGNGEQA</sequence>
<reference evidence="2" key="2">
    <citation type="journal article" date="2015" name="Data Brief">
        <title>Shoot transcriptome of the giant reed, Arundo donax.</title>
        <authorList>
            <person name="Barrero R.A."/>
            <person name="Guerrero F.D."/>
            <person name="Moolhuijzen P."/>
            <person name="Goolsby J.A."/>
            <person name="Tidwell J."/>
            <person name="Bellgard S.E."/>
            <person name="Bellgard M.I."/>
        </authorList>
    </citation>
    <scope>NUCLEOTIDE SEQUENCE</scope>
    <source>
        <tissue evidence="2">Shoot tissue taken approximately 20 cm above the soil surface</tissue>
    </source>
</reference>
<proteinExistence type="predicted"/>
<evidence type="ECO:0000313" key="2">
    <source>
        <dbReference type="EMBL" id="JAD54591.1"/>
    </source>
</evidence>
<dbReference type="AlphaFoldDB" id="A0A0A9AU24"/>
<name>A0A0A9AU24_ARUDO</name>
<feature type="region of interest" description="Disordered" evidence="1">
    <location>
        <begin position="1"/>
        <end position="35"/>
    </location>
</feature>
<organism evidence="2">
    <name type="scientific">Arundo donax</name>
    <name type="common">Giant reed</name>
    <name type="synonym">Donax arundinaceus</name>
    <dbReference type="NCBI Taxonomy" id="35708"/>
    <lineage>
        <taxon>Eukaryota</taxon>
        <taxon>Viridiplantae</taxon>
        <taxon>Streptophyta</taxon>
        <taxon>Embryophyta</taxon>
        <taxon>Tracheophyta</taxon>
        <taxon>Spermatophyta</taxon>
        <taxon>Magnoliopsida</taxon>
        <taxon>Liliopsida</taxon>
        <taxon>Poales</taxon>
        <taxon>Poaceae</taxon>
        <taxon>PACMAD clade</taxon>
        <taxon>Arundinoideae</taxon>
        <taxon>Arundineae</taxon>
        <taxon>Arundo</taxon>
    </lineage>
</organism>
<evidence type="ECO:0000256" key="1">
    <source>
        <dbReference type="SAM" id="MobiDB-lite"/>
    </source>
</evidence>
<feature type="compositionally biased region" description="Basic and acidic residues" evidence="1">
    <location>
        <begin position="9"/>
        <end position="21"/>
    </location>
</feature>
<dbReference type="EMBL" id="GBRH01243304">
    <property type="protein sequence ID" value="JAD54591.1"/>
    <property type="molecule type" value="Transcribed_RNA"/>
</dbReference>
<accession>A0A0A9AU24</accession>
<protein>
    <submittedName>
        <fullName evidence="2">Uncharacterized protein</fullName>
    </submittedName>
</protein>
<reference evidence="2" key="1">
    <citation type="submission" date="2014-09" db="EMBL/GenBank/DDBJ databases">
        <authorList>
            <person name="Magalhaes I.L.F."/>
            <person name="Oliveira U."/>
            <person name="Santos F.R."/>
            <person name="Vidigal T.H.D.A."/>
            <person name="Brescovit A.D."/>
            <person name="Santos A.J."/>
        </authorList>
    </citation>
    <scope>NUCLEOTIDE SEQUENCE</scope>
    <source>
        <tissue evidence="2">Shoot tissue taken approximately 20 cm above the soil surface</tissue>
    </source>
</reference>
<feature type="compositionally biased region" description="Polar residues" evidence="1">
    <location>
        <begin position="22"/>
        <end position="35"/>
    </location>
</feature>